<dbReference type="InterPro" id="IPR000160">
    <property type="entry name" value="GGDEF_dom"/>
</dbReference>
<dbReference type="InterPro" id="IPR003018">
    <property type="entry name" value="GAF"/>
</dbReference>
<dbReference type="SUPFAM" id="SSF55073">
    <property type="entry name" value="Nucleotide cyclase"/>
    <property type="match status" value="1"/>
</dbReference>
<dbReference type="SMART" id="SM00267">
    <property type="entry name" value="GGDEF"/>
    <property type="match status" value="1"/>
</dbReference>
<dbReference type="STRING" id="195064.SAMN05421721_106126"/>
<dbReference type="CDD" id="cd01949">
    <property type="entry name" value="GGDEF"/>
    <property type="match status" value="1"/>
</dbReference>
<dbReference type="RefSeq" id="WP_090484712.1">
    <property type="nucleotide sequence ID" value="NZ_FOUO01000006.1"/>
</dbReference>
<dbReference type="GO" id="GO:0052621">
    <property type="term" value="F:diguanylate cyclase activity"/>
    <property type="evidence" value="ECO:0007669"/>
    <property type="project" value="UniProtKB-EC"/>
</dbReference>
<gene>
    <name evidence="5" type="ORF">SAMN05421721_106126</name>
</gene>
<organism evidence="5 6">
    <name type="scientific">Ectothiorhodospira mobilis</name>
    <dbReference type="NCBI Taxonomy" id="195064"/>
    <lineage>
        <taxon>Bacteria</taxon>
        <taxon>Pseudomonadati</taxon>
        <taxon>Pseudomonadota</taxon>
        <taxon>Gammaproteobacteria</taxon>
        <taxon>Chromatiales</taxon>
        <taxon>Ectothiorhodospiraceae</taxon>
        <taxon>Ectothiorhodospira</taxon>
    </lineage>
</organism>
<accession>A0A1I4R4G2</accession>
<evidence type="ECO:0000259" key="4">
    <source>
        <dbReference type="PROSITE" id="PS50887"/>
    </source>
</evidence>
<dbReference type="InterPro" id="IPR043128">
    <property type="entry name" value="Rev_trsase/Diguanyl_cyclase"/>
</dbReference>
<dbReference type="PROSITE" id="PS50887">
    <property type="entry name" value="GGDEF"/>
    <property type="match status" value="1"/>
</dbReference>
<comment type="cofactor">
    <cofactor evidence="1">
        <name>Mg(2+)</name>
        <dbReference type="ChEBI" id="CHEBI:18420"/>
    </cofactor>
</comment>
<dbReference type="FunFam" id="3.30.70.270:FF:000001">
    <property type="entry name" value="Diguanylate cyclase domain protein"/>
    <property type="match status" value="1"/>
</dbReference>
<evidence type="ECO:0000256" key="2">
    <source>
        <dbReference type="ARBA" id="ARBA00012528"/>
    </source>
</evidence>
<dbReference type="PANTHER" id="PTHR45138">
    <property type="entry name" value="REGULATORY COMPONENTS OF SENSORY TRANSDUCTION SYSTEM"/>
    <property type="match status" value="1"/>
</dbReference>
<dbReference type="PANTHER" id="PTHR45138:SF9">
    <property type="entry name" value="DIGUANYLATE CYCLASE DGCM-RELATED"/>
    <property type="match status" value="1"/>
</dbReference>
<feature type="domain" description="GGDEF" evidence="4">
    <location>
        <begin position="249"/>
        <end position="390"/>
    </location>
</feature>
<dbReference type="InterPro" id="IPR029787">
    <property type="entry name" value="Nucleotide_cyclase"/>
</dbReference>
<evidence type="ECO:0000313" key="5">
    <source>
        <dbReference type="EMBL" id="SFM46876.1"/>
    </source>
</evidence>
<dbReference type="SUPFAM" id="SSF55781">
    <property type="entry name" value="GAF domain-like"/>
    <property type="match status" value="1"/>
</dbReference>
<dbReference type="NCBIfam" id="TIGR00254">
    <property type="entry name" value="GGDEF"/>
    <property type="match status" value="1"/>
</dbReference>
<dbReference type="Pfam" id="PF13185">
    <property type="entry name" value="GAF_2"/>
    <property type="match status" value="1"/>
</dbReference>
<protein>
    <recommendedName>
        <fullName evidence="2">diguanylate cyclase</fullName>
        <ecNumber evidence="2">2.7.7.65</ecNumber>
    </recommendedName>
</protein>
<dbReference type="InterPro" id="IPR029016">
    <property type="entry name" value="GAF-like_dom_sf"/>
</dbReference>
<dbReference type="EC" id="2.7.7.65" evidence="2"/>
<comment type="catalytic activity">
    <reaction evidence="3">
        <text>2 GTP = 3',3'-c-di-GMP + 2 diphosphate</text>
        <dbReference type="Rhea" id="RHEA:24898"/>
        <dbReference type="ChEBI" id="CHEBI:33019"/>
        <dbReference type="ChEBI" id="CHEBI:37565"/>
        <dbReference type="ChEBI" id="CHEBI:58805"/>
        <dbReference type="EC" id="2.7.7.65"/>
    </reaction>
</comment>
<dbReference type="Pfam" id="PF00990">
    <property type="entry name" value="GGDEF"/>
    <property type="match status" value="1"/>
</dbReference>
<proteinExistence type="predicted"/>
<dbReference type="AlphaFoldDB" id="A0A1I4R4G2"/>
<name>A0A1I4R4G2_ECTMO</name>
<dbReference type="Gene3D" id="3.30.70.270">
    <property type="match status" value="1"/>
</dbReference>
<reference evidence="5 6" key="1">
    <citation type="submission" date="2016-10" db="EMBL/GenBank/DDBJ databases">
        <authorList>
            <person name="de Groot N.N."/>
        </authorList>
    </citation>
    <scope>NUCLEOTIDE SEQUENCE [LARGE SCALE GENOMIC DNA]</scope>
    <source>
        <strain evidence="5 6">DSM 4180</strain>
    </source>
</reference>
<evidence type="ECO:0000256" key="3">
    <source>
        <dbReference type="ARBA" id="ARBA00034247"/>
    </source>
</evidence>
<dbReference type="InterPro" id="IPR050469">
    <property type="entry name" value="Diguanylate_Cyclase"/>
</dbReference>
<dbReference type="EMBL" id="FOUO01000006">
    <property type="protein sequence ID" value="SFM46876.1"/>
    <property type="molecule type" value="Genomic_DNA"/>
</dbReference>
<dbReference type="SMART" id="SM00065">
    <property type="entry name" value="GAF"/>
    <property type="match status" value="1"/>
</dbReference>
<sequence length="396" mass="43631">MDLKPFAEAYRETNRRLVQLLDFLSALHQLSEVNPAMTDRRRMLSKALQGLLENRDMCRCSVFLREGDRLVNAAGLSWAELVGPGRDSEGGHAFGLDEGILGRALQTGEVQYSSDCANDPAFLALPGAQGASRAGSLICVPIPVSGQVLGVLNVSHAEAHAFGPDEERLLTLYAHFLGQLLSQWRYMNELEDQVRQRTRELEAALGESRALQQRFQSLSVMDELTGLHNRRYFFAEARILVARALRSAEPLAVAVLDLDYFKQVNDRFGHSVGDRVLRDVSHRVRSLIREGDILARLGGEEFVLLLPATDLEGAVKLGKRMRQVVADLRWSIKGEALSVTTSIGLCALSLEAPAQQMTPDEVLESLLARADAALYTSKDAGRDRLRISTLEVQAGG</sequence>
<dbReference type="OrthoDB" id="9773156at2"/>
<keyword evidence="6" id="KW-1185">Reference proteome</keyword>
<dbReference type="Proteomes" id="UP000199556">
    <property type="component" value="Unassembled WGS sequence"/>
</dbReference>
<evidence type="ECO:0000256" key="1">
    <source>
        <dbReference type="ARBA" id="ARBA00001946"/>
    </source>
</evidence>
<dbReference type="Gene3D" id="3.30.450.40">
    <property type="match status" value="1"/>
</dbReference>
<evidence type="ECO:0000313" key="6">
    <source>
        <dbReference type="Proteomes" id="UP000199556"/>
    </source>
</evidence>